<organism evidence="2 3">
    <name type="scientific">Cyanidium caldarium</name>
    <name type="common">Red alga</name>
    <dbReference type="NCBI Taxonomy" id="2771"/>
    <lineage>
        <taxon>Eukaryota</taxon>
        <taxon>Rhodophyta</taxon>
        <taxon>Bangiophyceae</taxon>
        <taxon>Cyanidiales</taxon>
        <taxon>Cyanidiaceae</taxon>
        <taxon>Cyanidium</taxon>
    </lineage>
</organism>
<dbReference type="PANTHER" id="PTHR28026">
    <property type="entry name" value="DUF962 DOMAIN PROTEIN (AFU_ORTHOLOGUE AFUA_8G05310)"/>
    <property type="match status" value="1"/>
</dbReference>
<name>A0AAV9IWD1_CYACA</name>
<accession>A0AAV9IWD1</accession>
<dbReference type="PANTHER" id="PTHR28026:SF9">
    <property type="entry name" value="2-HYDROXY-PALMITIC ACID DIOXYGENASE MPO1"/>
    <property type="match status" value="1"/>
</dbReference>
<feature type="transmembrane region" description="Helical" evidence="1">
    <location>
        <begin position="46"/>
        <end position="66"/>
    </location>
</feature>
<feature type="transmembrane region" description="Helical" evidence="1">
    <location>
        <begin position="159"/>
        <end position="179"/>
    </location>
</feature>
<keyword evidence="3" id="KW-1185">Reference proteome</keyword>
<keyword evidence="1" id="KW-0472">Membrane</keyword>
<proteinExistence type="predicted"/>
<dbReference type="AlphaFoldDB" id="A0AAV9IWD1"/>
<keyword evidence="1" id="KW-0812">Transmembrane</keyword>
<dbReference type="EMBL" id="JANCYW010000009">
    <property type="protein sequence ID" value="KAK4536579.1"/>
    <property type="molecule type" value="Genomic_DNA"/>
</dbReference>
<sequence length="207" mass="23362">MKRHRGRPEVGRVERAAAPIKKGLLWDLREQYQFYHLYHTHWANRLVHVIFVPLLLWSAMLCLAQARWTVRGTPLDGATLLMAAYVLYYLRLSPRWGAAATLLFLLPLYVSARYAGAHWLHGPALYSVVGAAQLAGWSSQFLAHAWWEQRRPALLDNLVQAFASSPLFVFLEVVFAAGAGSQLQKQLLGAGARRTPRRTVPKVCGDY</sequence>
<keyword evidence="1" id="KW-1133">Transmembrane helix</keyword>
<gene>
    <name evidence="2" type="ORF">CDCA_CDCA09G2604</name>
</gene>
<dbReference type="GO" id="GO:0046521">
    <property type="term" value="P:sphingoid catabolic process"/>
    <property type="evidence" value="ECO:0007669"/>
    <property type="project" value="TreeGrafter"/>
</dbReference>
<evidence type="ECO:0000256" key="1">
    <source>
        <dbReference type="SAM" id="Phobius"/>
    </source>
</evidence>
<dbReference type="InterPro" id="IPR009305">
    <property type="entry name" value="Mpo1-like"/>
</dbReference>
<feature type="transmembrane region" description="Helical" evidence="1">
    <location>
        <begin position="96"/>
        <end position="112"/>
    </location>
</feature>
<protein>
    <submittedName>
        <fullName evidence="2">Uncharacterized protein</fullName>
    </submittedName>
</protein>
<feature type="transmembrane region" description="Helical" evidence="1">
    <location>
        <begin position="124"/>
        <end position="147"/>
    </location>
</feature>
<dbReference type="GO" id="GO:0005783">
    <property type="term" value="C:endoplasmic reticulum"/>
    <property type="evidence" value="ECO:0007669"/>
    <property type="project" value="TreeGrafter"/>
</dbReference>
<evidence type="ECO:0000313" key="2">
    <source>
        <dbReference type="EMBL" id="KAK4536579.1"/>
    </source>
</evidence>
<dbReference type="Proteomes" id="UP001301350">
    <property type="component" value="Unassembled WGS sequence"/>
</dbReference>
<evidence type="ECO:0000313" key="3">
    <source>
        <dbReference type="Proteomes" id="UP001301350"/>
    </source>
</evidence>
<dbReference type="Pfam" id="PF06127">
    <property type="entry name" value="Mpo1-like"/>
    <property type="match status" value="1"/>
</dbReference>
<comment type="caution">
    <text evidence="2">The sequence shown here is derived from an EMBL/GenBank/DDBJ whole genome shotgun (WGS) entry which is preliminary data.</text>
</comment>
<dbReference type="GO" id="GO:0016020">
    <property type="term" value="C:membrane"/>
    <property type="evidence" value="ECO:0007669"/>
    <property type="project" value="GOC"/>
</dbReference>
<reference evidence="2 3" key="1">
    <citation type="submission" date="2022-07" db="EMBL/GenBank/DDBJ databases">
        <title>Genome-wide signatures of adaptation to extreme environments.</title>
        <authorList>
            <person name="Cho C.H."/>
            <person name="Yoon H.S."/>
        </authorList>
    </citation>
    <scope>NUCLEOTIDE SEQUENCE [LARGE SCALE GENOMIC DNA]</scope>
    <source>
        <strain evidence="2 3">DBV 063 E5</strain>
    </source>
</reference>